<dbReference type="SUPFAM" id="SSF55120">
    <property type="entry name" value="Pseudouridine synthase"/>
    <property type="match status" value="1"/>
</dbReference>
<evidence type="ECO:0000256" key="10">
    <source>
        <dbReference type="ARBA" id="ARBA00053709"/>
    </source>
</evidence>
<dbReference type="NCBIfam" id="TIGR00071">
    <property type="entry name" value="hisT_truA"/>
    <property type="match status" value="1"/>
</dbReference>
<comment type="caution">
    <text evidence="22">The sequence shown here is derived from an EMBL/GenBank/DDBJ whole genome shotgun (WGS) entry which is preliminary data.</text>
</comment>
<dbReference type="PANTHER" id="PTHR11142:SF4">
    <property type="entry name" value="PSEUDOURIDYLATE SYNTHASE 1 HOMOLOG"/>
    <property type="match status" value="1"/>
</dbReference>
<evidence type="ECO:0000256" key="13">
    <source>
        <dbReference type="ARBA" id="ARBA00068582"/>
    </source>
</evidence>
<evidence type="ECO:0000256" key="11">
    <source>
        <dbReference type="ARBA" id="ARBA00064589"/>
    </source>
</evidence>
<reference evidence="22 23" key="1">
    <citation type="journal article" date="2019" name="PLoS Biol.">
        <title>Sex chromosomes control vertical transmission of feminizing Wolbachia symbionts in an isopod.</title>
        <authorList>
            <person name="Becking T."/>
            <person name="Chebbi M.A."/>
            <person name="Giraud I."/>
            <person name="Moumen B."/>
            <person name="Laverre T."/>
            <person name="Caubet Y."/>
            <person name="Peccoud J."/>
            <person name="Gilbert C."/>
            <person name="Cordaux R."/>
        </authorList>
    </citation>
    <scope>NUCLEOTIDE SEQUENCE [LARGE SCALE GENOMIC DNA]</scope>
    <source>
        <strain evidence="22">ANa2</strain>
        <tissue evidence="22">Whole body excluding digestive tract and cuticle</tissue>
    </source>
</reference>
<dbReference type="EC" id="5.4.99.12" evidence="12"/>
<evidence type="ECO:0000256" key="12">
    <source>
        <dbReference type="ARBA" id="ARBA00066509"/>
    </source>
</evidence>
<comment type="catalytic activity">
    <reaction evidence="8">
        <text>a uridine in tRNA = a pseudouridine in tRNA</text>
        <dbReference type="Rhea" id="RHEA:54572"/>
        <dbReference type="Rhea" id="RHEA-COMP:13339"/>
        <dbReference type="Rhea" id="RHEA-COMP:13934"/>
        <dbReference type="ChEBI" id="CHEBI:65314"/>
        <dbReference type="ChEBI" id="CHEBI:65315"/>
    </reaction>
</comment>
<keyword evidence="4" id="KW-0507">mRNA processing</keyword>
<evidence type="ECO:0000256" key="3">
    <source>
        <dbReference type="ARBA" id="ARBA00009375"/>
    </source>
</evidence>
<dbReference type="GO" id="GO:0003723">
    <property type="term" value="F:RNA binding"/>
    <property type="evidence" value="ECO:0007669"/>
    <property type="project" value="InterPro"/>
</dbReference>
<organism evidence="22 23">
    <name type="scientific">Armadillidium nasatum</name>
    <dbReference type="NCBI Taxonomy" id="96803"/>
    <lineage>
        <taxon>Eukaryota</taxon>
        <taxon>Metazoa</taxon>
        <taxon>Ecdysozoa</taxon>
        <taxon>Arthropoda</taxon>
        <taxon>Crustacea</taxon>
        <taxon>Multicrustacea</taxon>
        <taxon>Malacostraca</taxon>
        <taxon>Eumalacostraca</taxon>
        <taxon>Peracarida</taxon>
        <taxon>Isopoda</taxon>
        <taxon>Oniscidea</taxon>
        <taxon>Crinocheta</taxon>
        <taxon>Armadillidiidae</taxon>
        <taxon>Armadillidium</taxon>
    </lineage>
</organism>
<dbReference type="AlphaFoldDB" id="A0A5N5SVP6"/>
<feature type="binding site" evidence="19">
    <location>
        <position position="207"/>
    </location>
    <ligand>
        <name>substrate</name>
    </ligand>
</feature>
<feature type="domain" description="Pseudouridine synthase I TruA alpha/beta" evidence="21">
    <location>
        <begin position="241"/>
        <end position="328"/>
    </location>
</feature>
<evidence type="ECO:0000256" key="2">
    <source>
        <dbReference type="ARBA" id="ARBA00004123"/>
    </source>
</evidence>
<dbReference type="CDD" id="cd02568">
    <property type="entry name" value="PseudoU_synth_PUS1_PUS2"/>
    <property type="match status" value="1"/>
</dbReference>
<dbReference type="GO" id="GO:0006397">
    <property type="term" value="P:mRNA processing"/>
    <property type="evidence" value="ECO:0007669"/>
    <property type="project" value="UniProtKB-KW"/>
</dbReference>
<sequence length="433" mass="50235">MRIYFNVLKLQYSAKLINAFQAIHKNYKKISVNILNKFPLIMSKQEPSNEIKEVGGLKRSLEHEDSEDWVKRIQLEPVPVPETEDEICRRKLKKFVLLLSYCGQGYLGMQRNPGYKTIEDDVLNAMFQANLIKEEGVICPQSIRFQRAARTDKGVSAVRQIISVKLPIDEDLPVVINEHLPEQIRIMKAVRVTQKFDSKTQCDSRSYSYLCPTFAFAPIDTRGFGEVRNLETDVINLFYRKPNDQRAKRYIMDFTCSDPFIRSGIEFTLIKVKGQSFMLHQIRKMIGLAIAICKRYVSENIFERVWKSERIDIPIAPGLGLVLEEPHYGYYNKKYYNDGIHEQLNWDSEEEKIQAFREKFINSVIVETEVKEKSMLNWLETLNNHTFNERADGNPGQKVINGKESSDLEKTEEKDAENLDSVEDEVIPNSEKS</sequence>
<keyword evidence="7" id="KW-0539">Nucleus</keyword>
<comment type="subunit">
    <text evidence="11">Monomer. Forms a complex with RARG and the SRA1 RNA in the nucleus.</text>
</comment>
<name>A0A5N5SVP6_9CRUS</name>
<evidence type="ECO:0000256" key="16">
    <source>
        <dbReference type="ARBA" id="ARBA00080849"/>
    </source>
</evidence>
<dbReference type="PANTHER" id="PTHR11142">
    <property type="entry name" value="PSEUDOURIDYLATE SYNTHASE"/>
    <property type="match status" value="1"/>
</dbReference>
<dbReference type="Gene3D" id="3.30.70.660">
    <property type="entry name" value="Pseudouridine synthase I, catalytic domain, C-terminal subdomain"/>
    <property type="match status" value="1"/>
</dbReference>
<dbReference type="GO" id="GO:0005634">
    <property type="term" value="C:nucleus"/>
    <property type="evidence" value="ECO:0007669"/>
    <property type="project" value="UniProtKB-SubCell"/>
</dbReference>
<dbReference type="InterPro" id="IPR041708">
    <property type="entry name" value="PUS1/PUS2-like"/>
</dbReference>
<evidence type="ECO:0000313" key="23">
    <source>
        <dbReference type="Proteomes" id="UP000326759"/>
    </source>
</evidence>
<dbReference type="GO" id="GO:1990481">
    <property type="term" value="P:mRNA pseudouridine synthesis"/>
    <property type="evidence" value="ECO:0007669"/>
    <property type="project" value="TreeGrafter"/>
</dbReference>
<dbReference type="Pfam" id="PF01416">
    <property type="entry name" value="PseudoU_synth_1"/>
    <property type="match status" value="1"/>
</dbReference>
<dbReference type="InterPro" id="IPR020094">
    <property type="entry name" value="TruA/RsuA/RluB/E/F_N"/>
</dbReference>
<dbReference type="InterPro" id="IPR001406">
    <property type="entry name" value="PsdUridine_synth_TruA"/>
</dbReference>
<dbReference type="InterPro" id="IPR020095">
    <property type="entry name" value="PsdUridine_synth_TruA_C"/>
</dbReference>
<evidence type="ECO:0000256" key="6">
    <source>
        <dbReference type="ARBA" id="ARBA00023235"/>
    </source>
</evidence>
<evidence type="ECO:0000256" key="8">
    <source>
        <dbReference type="ARBA" id="ARBA00036943"/>
    </source>
</evidence>
<comment type="catalytic activity">
    <reaction evidence="9">
        <text>uridine(38/39/40) in tRNA = pseudouridine(38/39/40) in tRNA</text>
        <dbReference type="Rhea" id="RHEA:22376"/>
        <dbReference type="Rhea" id="RHEA-COMP:10085"/>
        <dbReference type="Rhea" id="RHEA-COMP:10087"/>
        <dbReference type="ChEBI" id="CHEBI:65314"/>
        <dbReference type="ChEBI" id="CHEBI:65315"/>
        <dbReference type="EC" id="5.4.99.12"/>
    </reaction>
</comment>
<dbReference type="FunFam" id="3.30.70.580:FF:000002">
    <property type="entry name" value="tRNA pseudouridine synthase"/>
    <property type="match status" value="1"/>
</dbReference>
<evidence type="ECO:0000256" key="1">
    <source>
        <dbReference type="ARBA" id="ARBA00001166"/>
    </source>
</evidence>
<dbReference type="GO" id="GO:0160147">
    <property type="term" value="F:tRNA pseudouridine(38-40) synthase activity"/>
    <property type="evidence" value="ECO:0007669"/>
    <property type="project" value="UniProtKB-EC"/>
</dbReference>
<accession>A0A5N5SVP6</accession>
<dbReference type="InterPro" id="IPR020097">
    <property type="entry name" value="PsdUridine_synth_TruA_a/b_dom"/>
</dbReference>
<evidence type="ECO:0000256" key="7">
    <source>
        <dbReference type="ARBA" id="ARBA00023242"/>
    </source>
</evidence>
<keyword evidence="23" id="KW-1185">Reference proteome</keyword>
<keyword evidence="6" id="KW-0413">Isomerase</keyword>
<comment type="catalytic activity">
    <reaction evidence="1">
        <text>a uridine in mRNA = a pseudouridine in mRNA</text>
        <dbReference type="Rhea" id="RHEA:56644"/>
        <dbReference type="Rhea" id="RHEA-COMP:14658"/>
        <dbReference type="Rhea" id="RHEA-COMP:14659"/>
        <dbReference type="ChEBI" id="CHEBI:65314"/>
        <dbReference type="ChEBI" id="CHEBI:65315"/>
    </reaction>
</comment>
<evidence type="ECO:0000256" key="15">
    <source>
        <dbReference type="ARBA" id="ARBA00079087"/>
    </source>
</evidence>
<dbReference type="GO" id="GO:0031119">
    <property type="term" value="P:tRNA pseudouridine synthesis"/>
    <property type="evidence" value="ECO:0007669"/>
    <property type="project" value="InterPro"/>
</dbReference>
<dbReference type="InterPro" id="IPR020103">
    <property type="entry name" value="PsdUridine_synth_cat_dom_sf"/>
</dbReference>
<dbReference type="EMBL" id="SEYY01019625">
    <property type="protein sequence ID" value="KAB7498092.1"/>
    <property type="molecule type" value="Genomic_DNA"/>
</dbReference>
<dbReference type="OrthoDB" id="10256309at2759"/>
<comment type="subcellular location">
    <subcellularLocation>
        <location evidence="2">Nucleus</location>
    </subcellularLocation>
</comment>
<dbReference type="Proteomes" id="UP000326759">
    <property type="component" value="Unassembled WGS sequence"/>
</dbReference>
<evidence type="ECO:0000256" key="20">
    <source>
        <dbReference type="SAM" id="MobiDB-lite"/>
    </source>
</evidence>
<feature type="compositionally biased region" description="Basic and acidic residues" evidence="20">
    <location>
        <begin position="404"/>
        <end position="417"/>
    </location>
</feature>
<evidence type="ECO:0000256" key="17">
    <source>
        <dbReference type="ARBA" id="ARBA00081344"/>
    </source>
</evidence>
<evidence type="ECO:0000256" key="9">
    <source>
        <dbReference type="ARBA" id="ARBA00052184"/>
    </source>
</evidence>
<comment type="function">
    <text evidence="10">Pseudouridylate synthase that catalyzes pseudouridylation of tRNAs and mRNAs. Acts on positions 27/28 in the anticodon stem and also positions 34 and 36 in the anticodon of an intron containing tRNA. Also catalyzes pseudouridylation of mRNAs: mediates pseudouridylation of mRNAs with the consensus sequence 5'-UGUAG-3'. Acts as a regulator of pre-mRNA splicing by mediating pseudouridylation of pre-mRNAs at locations associated with alternatively spliced regions. Pseudouridylation of pre-mRNAs near splice sites directly regulates mRNA splicing and mRNA 3'-end processing. Involved in regulation of nuclear receptor activity through pseudouridylation of SRA1 mRNA.</text>
</comment>
<evidence type="ECO:0000256" key="5">
    <source>
        <dbReference type="ARBA" id="ARBA00022694"/>
    </source>
</evidence>
<evidence type="ECO:0000313" key="22">
    <source>
        <dbReference type="EMBL" id="KAB7498092.1"/>
    </source>
</evidence>
<comment type="similarity">
    <text evidence="3">Belongs to the tRNA pseudouridine synthase TruA family.</text>
</comment>
<evidence type="ECO:0000259" key="21">
    <source>
        <dbReference type="Pfam" id="PF01416"/>
    </source>
</evidence>
<dbReference type="FunFam" id="3.30.70.660:FF:000002">
    <property type="entry name" value="tRNA pseudouridine synthase"/>
    <property type="match status" value="1"/>
</dbReference>
<feature type="active site" description="Nucleophile" evidence="18">
    <location>
        <position position="152"/>
    </location>
</feature>
<gene>
    <name evidence="22" type="primary">Pus1</name>
    <name evidence="22" type="ORF">Anas_09564</name>
</gene>
<evidence type="ECO:0000256" key="19">
    <source>
        <dbReference type="PIRSR" id="PIRSR641708-2"/>
    </source>
</evidence>
<protein>
    <recommendedName>
        <fullName evidence="13">Pseudouridylate synthase 1 homolog</fullName>
        <ecNumber evidence="12">5.4.99.12</ecNumber>
    </recommendedName>
    <alternativeName>
        <fullName evidence="14">tRNA pseudouridine synthase 1</fullName>
    </alternativeName>
    <alternativeName>
        <fullName evidence="17">tRNA pseudouridine(38-40) synthase</fullName>
    </alternativeName>
    <alternativeName>
        <fullName evidence="15">tRNA pseudouridylate synthase I</fullName>
    </alternativeName>
    <alternativeName>
        <fullName evidence="16">tRNA-uridine isomerase I</fullName>
    </alternativeName>
</protein>
<evidence type="ECO:0000256" key="18">
    <source>
        <dbReference type="PIRSR" id="PIRSR641708-1"/>
    </source>
</evidence>
<keyword evidence="5" id="KW-0819">tRNA processing</keyword>
<dbReference type="Gene3D" id="3.30.70.580">
    <property type="entry name" value="Pseudouridine synthase I, catalytic domain, N-terminal subdomain"/>
    <property type="match status" value="1"/>
</dbReference>
<evidence type="ECO:0000256" key="14">
    <source>
        <dbReference type="ARBA" id="ARBA00075153"/>
    </source>
</evidence>
<feature type="region of interest" description="Disordered" evidence="20">
    <location>
        <begin position="388"/>
        <end position="433"/>
    </location>
</feature>
<proteinExistence type="inferred from homology"/>
<evidence type="ECO:0000256" key="4">
    <source>
        <dbReference type="ARBA" id="ARBA00022664"/>
    </source>
</evidence>